<accession>A0AAV7F733</accession>
<name>A0AAV7F733_ARIFI</name>
<evidence type="ECO:0000313" key="2">
    <source>
        <dbReference type="Proteomes" id="UP000825729"/>
    </source>
</evidence>
<protein>
    <submittedName>
        <fullName evidence="1">Uncharacterized protein</fullName>
    </submittedName>
</protein>
<proteinExistence type="predicted"/>
<dbReference type="Proteomes" id="UP000825729">
    <property type="component" value="Unassembled WGS sequence"/>
</dbReference>
<reference evidence="1 2" key="1">
    <citation type="submission" date="2021-07" db="EMBL/GenBank/DDBJ databases">
        <title>The Aristolochia fimbriata genome: insights into angiosperm evolution, floral development and chemical biosynthesis.</title>
        <authorList>
            <person name="Jiao Y."/>
        </authorList>
    </citation>
    <scope>NUCLEOTIDE SEQUENCE [LARGE SCALE GENOMIC DNA]</scope>
    <source>
        <strain evidence="1">IBCAS-2021</strain>
        <tissue evidence="1">Leaf</tissue>
    </source>
</reference>
<comment type="caution">
    <text evidence="1">The sequence shown here is derived from an EMBL/GenBank/DDBJ whole genome shotgun (WGS) entry which is preliminary data.</text>
</comment>
<dbReference type="AlphaFoldDB" id="A0AAV7F733"/>
<evidence type="ECO:0000313" key="1">
    <source>
        <dbReference type="EMBL" id="KAG9456546.1"/>
    </source>
</evidence>
<gene>
    <name evidence="1" type="ORF">H6P81_001054</name>
</gene>
<organism evidence="1 2">
    <name type="scientific">Aristolochia fimbriata</name>
    <name type="common">White veined hardy Dutchman's pipe vine</name>
    <dbReference type="NCBI Taxonomy" id="158543"/>
    <lineage>
        <taxon>Eukaryota</taxon>
        <taxon>Viridiplantae</taxon>
        <taxon>Streptophyta</taxon>
        <taxon>Embryophyta</taxon>
        <taxon>Tracheophyta</taxon>
        <taxon>Spermatophyta</taxon>
        <taxon>Magnoliopsida</taxon>
        <taxon>Magnoliidae</taxon>
        <taxon>Piperales</taxon>
        <taxon>Aristolochiaceae</taxon>
        <taxon>Aristolochia</taxon>
    </lineage>
</organism>
<sequence>MSTDTWGSSSSAQERSHFLRFHPWKSSATARMPTQFPDSLEGSALTLPTRGWHFKISSTTKWKIFGRVLKKLRGAQEEAGTEPSLNPEVFPGFISEKRGFG</sequence>
<keyword evidence="2" id="KW-1185">Reference proteome</keyword>
<dbReference type="EMBL" id="JAINDJ010000002">
    <property type="protein sequence ID" value="KAG9456546.1"/>
    <property type="molecule type" value="Genomic_DNA"/>
</dbReference>